<accession>A0A0L0F655</accession>
<evidence type="ECO:0008006" key="3">
    <source>
        <dbReference type="Google" id="ProtNLM"/>
    </source>
</evidence>
<dbReference type="InterPro" id="IPR036188">
    <property type="entry name" value="FAD/NAD-bd_sf"/>
</dbReference>
<reference evidence="1 2" key="1">
    <citation type="submission" date="2011-02" db="EMBL/GenBank/DDBJ databases">
        <title>The Genome Sequence of Sphaeroforma arctica JP610.</title>
        <authorList>
            <consortium name="The Broad Institute Genome Sequencing Platform"/>
            <person name="Russ C."/>
            <person name="Cuomo C."/>
            <person name="Young S.K."/>
            <person name="Zeng Q."/>
            <person name="Gargeya S."/>
            <person name="Alvarado L."/>
            <person name="Berlin A."/>
            <person name="Chapman S.B."/>
            <person name="Chen Z."/>
            <person name="Freedman E."/>
            <person name="Gellesch M."/>
            <person name="Goldberg J."/>
            <person name="Griggs A."/>
            <person name="Gujja S."/>
            <person name="Heilman E."/>
            <person name="Heiman D."/>
            <person name="Howarth C."/>
            <person name="Mehta T."/>
            <person name="Neiman D."/>
            <person name="Pearson M."/>
            <person name="Roberts A."/>
            <person name="Saif S."/>
            <person name="Shea T."/>
            <person name="Shenoy N."/>
            <person name="Sisk P."/>
            <person name="Stolte C."/>
            <person name="Sykes S."/>
            <person name="White J."/>
            <person name="Yandava C."/>
            <person name="Burger G."/>
            <person name="Gray M.W."/>
            <person name="Holland P.W.H."/>
            <person name="King N."/>
            <person name="Lang F.B.F."/>
            <person name="Roger A.J."/>
            <person name="Ruiz-Trillo I."/>
            <person name="Haas B."/>
            <person name="Nusbaum C."/>
            <person name="Birren B."/>
        </authorList>
    </citation>
    <scope>NUCLEOTIDE SEQUENCE [LARGE SCALE GENOMIC DNA]</scope>
    <source>
        <strain evidence="1 2">JP610</strain>
    </source>
</reference>
<dbReference type="Gene3D" id="3.50.50.60">
    <property type="entry name" value="FAD/NAD(P)-binding domain"/>
    <property type="match status" value="1"/>
</dbReference>
<keyword evidence="2" id="KW-1185">Reference proteome</keyword>
<name>A0A0L0F655_9EUKA</name>
<evidence type="ECO:0000313" key="1">
    <source>
        <dbReference type="EMBL" id="KNC72104.1"/>
    </source>
</evidence>
<sequence length="57" mass="5900">TIAVVGGGPSGRDIARDLASTATHVYLCANVPADSYLRQLANCTVYGRLCGVSEQGM</sequence>
<dbReference type="EMBL" id="KQ247571">
    <property type="protein sequence ID" value="KNC72104.1"/>
    <property type="molecule type" value="Genomic_DNA"/>
</dbReference>
<feature type="non-terminal residue" evidence="1">
    <location>
        <position position="1"/>
    </location>
</feature>
<dbReference type="GeneID" id="25915849"/>
<dbReference type="RefSeq" id="XP_014146006.1">
    <property type="nucleotide sequence ID" value="XM_014290531.1"/>
</dbReference>
<protein>
    <recommendedName>
        <fullName evidence="3">FAD/NAD(P)-binding domain-containing protein</fullName>
    </recommendedName>
</protein>
<proteinExistence type="predicted"/>
<dbReference type="OrthoDB" id="66881at2759"/>
<evidence type="ECO:0000313" key="2">
    <source>
        <dbReference type="Proteomes" id="UP000054560"/>
    </source>
</evidence>
<gene>
    <name evidence="1" type="ORF">SARC_15345</name>
</gene>
<dbReference type="AlphaFoldDB" id="A0A0L0F655"/>
<dbReference type="Proteomes" id="UP000054560">
    <property type="component" value="Unassembled WGS sequence"/>
</dbReference>
<dbReference type="SUPFAM" id="SSF51905">
    <property type="entry name" value="FAD/NAD(P)-binding domain"/>
    <property type="match status" value="1"/>
</dbReference>
<organism evidence="1 2">
    <name type="scientific">Sphaeroforma arctica JP610</name>
    <dbReference type="NCBI Taxonomy" id="667725"/>
    <lineage>
        <taxon>Eukaryota</taxon>
        <taxon>Ichthyosporea</taxon>
        <taxon>Ichthyophonida</taxon>
        <taxon>Sphaeroforma</taxon>
    </lineage>
</organism>